<dbReference type="GO" id="GO:0003700">
    <property type="term" value="F:DNA-binding transcription factor activity"/>
    <property type="evidence" value="ECO:0007669"/>
    <property type="project" value="InterPro"/>
</dbReference>
<gene>
    <name evidence="8" type="ORF">HU200_059501</name>
</gene>
<dbReference type="GO" id="GO:0045944">
    <property type="term" value="P:positive regulation of transcription by RNA polymerase II"/>
    <property type="evidence" value="ECO:0007669"/>
    <property type="project" value="InterPro"/>
</dbReference>
<dbReference type="PROSITE" id="PS50066">
    <property type="entry name" value="MADS_BOX_2"/>
    <property type="match status" value="1"/>
</dbReference>
<comment type="caution">
    <text evidence="8">The sequence shown here is derived from an EMBL/GenBank/DDBJ whole genome shotgun (WGS) entry which is preliminary data.</text>
</comment>
<keyword evidence="5" id="KW-0539">Nucleus</keyword>
<dbReference type="InterPro" id="IPR033896">
    <property type="entry name" value="MEF2-like_N"/>
</dbReference>
<reference evidence="8" key="1">
    <citation type="submission" date="2020-07" db="EMBL/GenBank/DDBJ databases">
        <title>Genome sequence and genetic diversity analysis of an under-domesticated orphan crop, white fonio (Digitaria exilis).</title>
        <authorList>
            <person name="Bennetzen J.L."/>
            <person name="Chen S."/>
            <person name="Ma X."/>
            <person name="Wang X."/>
            <person name="Yssel A.E.J."/>
            <person name="Chaluvadi S.R."/>
            <person name="Johnson M."/>
            <person name="Gangashetty P."/>
            <person name="Hamidou F."/>
            <person name="Sanogo M.D."/>
            <person name="Zwaenepoel A."/>
            <person name="Wallace J."/>
            <person name="Van De Peer Y."/>
            <person name="Van Deynze A."/>
        </authorList>
    </citation>
    <scope>NUCLEOTIDE SEQUENCE</scope>
    <source>
        <tissue evidence="8">Leaves</tissue>
    </source>
</reference>
<dbReference type="GO" id="GO:0005634">
    <property type="term" value="C:nucleus"/>
    <property type="evidence" value="ECO:0007669"/>
    <property type="project" value="UniProtKB-SubCell"/>
</dbReference>
<evidence type="ECO:0000256" key="5">
    <source>
        <dbReference type="ARBA" id="ARBA00023242"/>
    </source>
</evidence>
<dbReference type="Proteomes" id="UP000636709">
    <property type="component" value="Unassembled WGS sequence"/>
</dbReference>
<dbReference type="InterPro" id="IPR002100">
    <property type="entry name" value="TF_MADSbox"/>
</dbReference>
<evidence type="ECO:0000256" key="2">
    <source>
        <dbReference type="ARBA" id="ARBA00023015"/>
    </source>
</evidence>
<dbReference type="AlphaFoldDB" id="A0A835DY71"/>
<sequence>MVRGKVQMRRIENPFHRRATFSKRREGLLKKARELSVLCGADVGVIIFSCTGKVHDLATNGNMQSLVERYQSITASVQMESKNLRSQVTENLISLLSHEIGQLQHGLRSTGGSAEDMRADRLHALEKGLELWYYQTRSTKMQIMQQEIHVLKNKESILKAENESLQQKVIASSCSVIFFWKSNPWPFITGTLNIFLKK</sequence>
<dbReference type="CDD" id="cd00265">
    <property type="entry name" value="MADS_MEF2_like"/>
    <property type="match status" value="1"/>
</dbReference>
<dbReference type="InterPro" id="IPR050142">
    <property type="entry name" value="MADS-box/MEF2_TF"/>
</dbReference>
<keyword evidence="9" id="KW-1185">Reference proteome</keyword>
<dbReference type="Pfam" id="PF01486">
    <property type="entry name" value="K-box"/>
    <property type="match status" value="1"/>
</dbReference>
<keyword evidence="3" id="KW-0238">DNA-binding</keyword>
<dbReference type="EMBL" id="JACEFO010002484">
    <property type="protein sequence ID" value="KAF8658037.1"/>
    <property type="molecule type" value="Genomic_DNA"/>
</dbReference>
<organism evidence="8 9">
    <name type="scientific">Digitaria exilis</name>
    <dbReference type="NCBI Taxonomy" id="1010633"/>
    <lineage>
        <taxon>Eukaryota</taxon>
        <taxon>Viridiplantae</taxon>
        <taxon>Streptophyta</taxon>
        <taxon>Embryophyta</taxon>
        <taxon>Tracheophyta</taxon>
        <taxon>Spermatophyta</taxon>
        <taxon>Magnoliopsida</taxon>
        <taxon>Liliopsida</taxon>
        <taxon>Poales</taxon>
        <taxon>Poaceae</taxon>
        <taxon>PACMAD clade</taxon>
        <taxon>Panicoideae</taxon>
        <taxon>Panicodae</taxon>
        <taxon>Paniceae</taxon>
        <taxon>Anthephorinae</taxon>
        <taxon>Digitaria</taxon>
    </lineage>
</organism>
<dbReference type="GO" id="GO:0046983">
    <property type="term" value="F:protein dimerization activity"/>
    <property type="evidence" value="ECO:0007669"/>
    <property type="project" value="InterPro"/>
</dbReference>
<dbReference type="InterPro" id="IPR002487">
    <property type="entry name" value="TF_Kbox"/>
</dbReference>
<evidence type="ECO:0000256" key="6">
    <source>
        <dbReference type="SAM" id="Coils"/>
    </source>
</evidence>
<dbReference type="PROSITE" id="PS00350">
    <property type="entry name" value="MADS_BOX_1"/>
    <property type="match status" value="1"/>
</dbReference>
<dbReference type="Pfam" id="PF00319">
    <property type="entry name" value="SRF-TF"/>
    <property type="match status" value="1"/>
</dbReference>
<feature type="coiled-coil region" evidence="6">
    <location>
        <begin position="141"/>
        <end position="168"/>
    </location>
</feature>
<evidence type="ECO:0000256" key="3">
    <source>
        <dbReference type="ARBA" id="ARBA00023125"/>
    </source>
</evidence>
<evidence type="ECO:0000256" key="1">
    <source>
        <dbReference type="ARBA" id="ARBA00004123"/>
    </source>
</evidence>
<dbReference type="Gene3D" id="3.40.1810.10">
    <property type="entry name" value="Transcription factor, MADS-box"/>
    <property type="match status" value="1"/>
</dbReference>
<dbReference type="InterPro" id="IPR036879">
    <property type="entry name" value="TF_MADSbox_sf"/>
</dbReference>
<keyword evidence="6" id="KW-0175">Coiled coil</keyword>
<keyword evidence="2" id="KW-0805">Transcription regulation</keyword>
<protein>
    <recommendedName>
        <fullName evidence="7">MADS-box domain-containing protein</fullName>
    </recommendedName>
</protein>
<evidence type="ECO:0000313" key="9">
    <source>
        <dbReference type="Proteomes" id="UP000636709"/>
    </source>
</evidence>
<dbReference type="GO" id="GO:0000977">
    <property type="term" value="F:RNA polymerase II transcription regulatory region sequence-specific DNA binding"/>
    <property type="evidence" value="ECO:0007669"/>
    <property type="project" value="InterPro"/>
</dbReference>
<evidence type="ECO:0000259" key="7">
    <source>
        <dbReference type="PROSITE" id="PS50066"/>
    </source>
</evidence>
<dbReference type="OrthoDB" id="1898716at2759"/>
<dbReference type="PANTHER" id="PTHR48019">
    <property type="entry name" value="SERUM RESPONSE FACTOR HOMOLOG"/>
    <property type="match status" value="1"/>
</dbReference>
<proteinExistence type="predicted"/>
<feature type="domain" description="MADS-box" evidence="7">
    <location>
        <begin position="1"/>
        <end position="61"/>
    </location>
</feature>
<name>A0A835DY71_9POAL</name>
<evidence type="ECO:0000256" key="4">
    <source>
        <dbReference type="ARBA" id="ARBA00023163"/>
    </source>
</evidence>
<evidence type="ECO:0000313" key="8">
    <source>
        <dbReference type="EMBL" id="KAF8658037.1"/>
    </source>
</evidence>
<keyword evidence="4" id="KW-0804">Transcription</keyword>
<dbReference type="PRINTS" id="PR00404">
    <property type="entry name" value="MADSDOMAIN"/>
</dbReference>
<dbReference type="SUPFAM" id="SSF55455">
    <property type="entry name" value="SRF-like"/>
    <property type="match status" value="1"/>
</dbReference>
<accession>A0A835DY71</accession>
<comment type="subcellular location">
    <subcellularLocation>
        <location evidence="1">Nucleus</location>
    </subcellularLocation>
</comment>
<dbReference type="SMART" id="SM00432">
    <property type="entry name" value="MADS"/>
    <property type="match status" value="1"/>
</dbReference>